<accession>A0A428KU37</accession>
<dbReference type="Pfam" id="PF24716">
    <property type="entry name" value="WapI"/>
    <property type="match status" value="1"/>
</dbReference>
<sequence length="146" mass="16565">MEEFTIAGKDSFLTIRLVEVLGFPDDTSHWGGYDVRAGIYIQVGGFSVNSTLWTSTGELYELYQQLRVCNESVKGTVRFESYEHQLEFTAQYTPAGQLILEGVFSEFIDSNNKLIFTIITDQSYIQSTLMEMQKIVQKYGGMEGVK</sequence>
<gene>
    <name evidence="1" type="ORF">EI291_05115</name>
</gene>
<dbReference type="Proteomes" id="UP000273500">
    <property type="component" value="Unassembled WGS sequence"/>
</dbReference>
<organism evidence="1 2">
    <name type="scientific">Hymenobacter rigui</name>
    <dbReference type="NCBI Taxonomy" id="334424"/>
    <lineage>
        <taxon>Bacteria</taxon>
        <taxon>Pseudomonadati</taxon>
        <taxon>Bacteroidota</taxon>
        <taxon>Cytophagia</taxon>
        <taxon>Cytophagales</taxon>
        <taxon>Hymenobacteraceae</taxon>
        <taxon>Hymenobacter</taxon>
    </lineage>
</organism>
<dbReference type="OrthoDB" id="885691at2"/>
<dbReference type="RefSeq" id="WP_125418690.1">
    <property type="nucleotide sequence ID" value="NZ_RWIT01000002.1"/>
</dbReference>
<dbReference type="InterPro" id="IPR056510">
    <property type="entry name" value="WapI"/>
</dbReference>
<keyword evidence="2" id="KW-1185">Reference proteome</keyword>
<dbReference type="EMBL" id="RWIT01000002">
    <property type="protein sequence ID" value="RSK50033.1"/>
    <property type="molecule type" value="Genomic_DNA"/>
</dbReference>
<comment type="caution">
    <text evidence="1">The sequence shown here is derived from an EMBL/GenBank/DDBJ whole genome shotgun (WGS) entry which is preliminary data.</text>
</comment>
<dbReference type="AlphaFoldDB" id="A0A428KU37"/>
<evidence type="ECO:0000313" key="1">
    <source>
        <dbReference type="EMBL" id="RSK50033.1"/>
    </source>
</evidence>
<reference evidence="1 2" key="1">
    <citation type="submission" date="2018-12" db="EMBL/GenBank/DDBJ databases">
        <authorList>
            <person name="Feng G."/>
            <person name="Zhu H."/>
        </authorList>
    </citation>
    <scope>NUCLEOTIDE SEQUENCE [LARGE SCALE GENOMIC DNA]</scope>
    <source>
        <strain evidence="1 2">KCTC 12533</strain>
    </source>
</reference>
<protein>
    <submittedName>
        <fullName evidence="1">Uncharacterized protein</fullName>
    </submittedName>
</protein>
<evidence type="ECO:0000313" key="2">
    <source>
        <dbReference type="Proteomes" id="UP000273500"/>
    </source>
</evidence>
<proteinExistence type="predicted"/>
<name>A0A428KU37_9BACT</name>